<sequence>MNCCLKNIFLLIILCVQLLFSDPILAAKFQRNIENGSLSLDDKTDQQSLLFVDELFAGGKADGTPDGNDLILHGNGEINLTLTHGELQFEVCDRCRGKSSVCFDTTENNIHSKATCSGFPSYCKFEVKYKKDEEDGTESISFNDIPVNKNSFGNGCLQPLMKRIEAAIGQITFKSCEPKTDDKTIKLYINIDPSCSIRVLNAKVHVLEIPSTPAPSIPNRSSNTTDPSWTASFPWW</sequence>
<evidence type="ECO:0000313" key="2">
    <source>
        <dbReference type="WBParaSite" id="ES5_v2.g23759.t1"/>
    </source>
</evidence>
<organism evidence="1 2">
    <name type="scientific">Panagrolaimus sp. ES5</name>
    <dbReference type="NCBI Taxonomy" id="591445"/>
    <lineage>
        <taxon>Eukaryota</taxon>
        <taxon>Metazoa</taxon>
        <taxon>Ecdysozoa</taxon>
        <taxon>Nematoda</taxon>
        <taxon>Chromadorea</taxon>
        <taxon>Rhabditida</taxon>
        <taxon>Tylenchina</taxon>
        <taxon>Panagrolaimomorpha</taxon>
        <taxon>Panagrolaimoidea</taxon>
        <taxon>Panagrolaimidae</taxon>
        <taxon>Panagrolaimus</taxon>
    </lineage>
</organism>
<protein>
    <submittedName>
        <fullName evidence="2">Uncharacterized protein</fullName>
    </submittedName>
</protein>
<proteinExistence type="predicted"/>
<evidence type="ECO:0000313" key="1">
    <source>
        <dbReference type="Proteomes" id="UP000887579"/>
    </source>
</evidence>
<dbReference type="WBParaSite" id="ES5_v2.g23759.t1">
    <property type="protein sequence ID" value="ES5_v2.g23759.t1"/>
    <property type="gene ID" value="ES5_v2.g23759"/>
</dbReference>
<accession>A0AC34G2H8</accession>
<reference evidence="2" key="1">
    <citation type="submission" date="2022-11" db="UniProtKB">
        <authorList>
            <consortium name="WormBaseParasite"/>
        </authorList>
    </citation>
    <scope>IDENTIFICATION</scope>
</reference>
<name>A0AC34G2H8_9BILA</name>
<dbReference type="Proteomes" id="UP000887579">
    <property type="component" value="Unplaced"/>
</dbReference>